<dbReference type="SUPFAM" id="SSF52540">
    <property type="entry name" value="P-loop containing nucleoside triphosphate hydrolases"/>
    <property type="match status" value="1"/>
</dbReference>
<dbReference type="Pfam" id="PF21010">
    <property type="entry name" value="HA2_C"/>
    <property type="match status" value="1"/>
</dbReference>
<reference evidence="14" key="1">
    <citation type="submission" date="2020-05" db="UniProtKB">
        <authorList>
            <consortium name="EnsemblMetazoa"/>
        </authorList>
    </citation>
    <scope>IDENTIFICATION</scope>
    <source>
        <strain evidence="14">Aabys</strain>
    </source>
</reference>
<keyword evidence="8" id="KW-0694">RNA-binding</keyword>
<feature type="region of interest" description="Disordered" evidence="11">
    <location>
        <begin position="601"/>
        <end position="630"/>
    </location>
</feature>
<dbReference type="GO" id="GO:0000462">
    <property type="term" value="P:maturation of SSU-rRNA from tricistronic rRNA transcript (SSU-rRNA, 5.8S rRNA, LSU-rRNA)"/>
    <property type="evidence" value="ECO:0007669"/>
    <property type="project" value="TreeGrafter"/>
</dbReference>
<dbReference type="VEuPathDB" id="VectorBase:MDOMA2_021130"/>
<protein>
    <recommendedName>
        <fullName evidence="3">RNA helicase</fullName>
        <ecNumber evidence="3">3.6.4.13</ecNumber>
    </recommendedName>
</protein>
<dbReference type="GO" id="GO:0005730">
    <property type="term" value="C:nucleolus"/>
    <property type="evidence" value="ECO:0007669"/>
    <property type="project" value="UniProtKB-SubCell"/>
</dbReference>
<gene>
    <name evidence="14" type="primary">101894576</name>
    <name evidence="16" type="synonym">LOC101894576</name>
</gene>
<feature type="domain" description="Helicase C-terminal" evidence="13">
    <location>
        <begin position="597"/>
        <end position="766"/>
    </location>
</feature>
<dbReference type="GO" id="GO:0005524">
    <property type="term" value="F:ATP binding"/>
    <property type="evidence" value="ECO:0007669"/>
    <property type="project" value="UniProtKB-KW"/>
</dbReference>
<feature type="compositionally biased region" description="Basic and acidic residues" evidence="11">
    <location>
        <begin position="197"/>
        <end position="247"/>
    </location>
</feature>
<reference evidence="16" key="2">
    <citation type="submission" date="2025-04" db="UniProtKB">
        <authorList>
            <consortium name="RefSeq"/>
        </authorList>
    </citation>
    <scope>IDENTIFICATION</scope>
    <source>
        <strain evidence="16">Aabys</strain>
    </source>
</reference>
<dbReference type="OrthoDB" id="10025033at2759"/>
<evidence type="ECO:0000256" key="10">
    <source>
        <dbReference type="ARBA" id="ARBA00047984"/>
    </source>
</evidence>
<keyword evidence="15" id="KW-1185">Reference proteome</keyword>
<dbReference type="eggNOG" id="KOG0926">
    <property type="taxonomic scope" value="Eukaryota"/>
</dbReference>
<evidence type="ECO:0000256" key="6">
    <source>
        <dbReference type="ARBA" id="ARBA00022806"/>
    </source>
</evidence>
<evidence type="ECO:0000313" key="14">
    <source>
        <dbReference type="EnsemblMetazoa" id="MDOA008417-PA"/>
    </source>
</evidence>
<evidence type="ECO:0000256" key="4">
    <source>
        <dbReference type="ARBA" id="ARBA00022741"/>
    </source>
</evidence>
<feature type="region of interest" description="Disordered" evidence="11">
    <location>
        <begin position="514"/>
        <end position="557"/>
    </location>
</feature>
<feature type="region of interest" description="Disordered" evidence="11">
    <location>
        <begin position="172"/>
        <end position="247"/>
    </location>
</feature>
<dbReference type="SMART" id="SM00487">
    <property type="entry name" value="DEXDc"/>
    <property type="match status" value="1"/>
</dbReference>
<comment type="catalytic activity">
    <reaction evidence="10">
        <text>ATP + H2O = ADP + phosphate + H(+)</text>
        <dbReference type="Rhea" id="RHEA:13065"/>
        <dbReference type="ChEBI" id="CHEBI:15377"/>
        <dbReference type="ChEBI" id="CHEBI:15378"/>
        <dbReference type="ChEBI" id="CHEBI:30616"/>
        <dbReference type="ChEBI" id="CHEBI:43474"/>
        <dbReference type="ChEBI" id="CHEBI:456216"/>
        <dbReference type="EC" id="3.6.4.13"/>
    </reaction>
</comment>
<dbReference type="InterPro" id="IPR007502">
    <property type="entry name" value="Helicase-assoc_dom"/>
</dbReference>
<keyword evidence="5" id="KW-0378">Hydrolase</keyword>
<dbReference type="GO" id="GO:0003723">
    <property type="term" value="F:RNA binding"/>
    <property type="evidence" value="ECO:0007669"/>
    <property type="project" value="UniProtKB-KW"/>
</dbReference>
<dbReference type="SMART" id="SM00490">
    <property type="entry name" value="HELICc"/>
    <property type="match status" value="1"/>
</dbReference>
<dbReference type="AlphaFoldDB" id="A0A1I8MU04"/>
<dbReference type="Pfam" id="PF00271">
    <property type="entry name" value="Helicase_C"/>
    <property type="match status" value="1"/>
</dbReference>
<dbReference type="SMART" id="SM00847">
    <property type="entry name" value="HA2"/>
    <property type="match status" value="1"/>
</dbReference>
<dbReference type="VEuPathDB" id="VectorBase:MDOA008417"/>
<dbReference type="GO" id="GO:0003724">
    <property type="term" value="F:RNA helicase activity"/>
    <property type="evidence" value="ECO:0007669"/>
    <property type="project" value="UniProtKB-EC"/>
</dbReference>
<evidence type="ECO:0000259" key="13">
    <source>
        <dbReference type="PROSITE" id="PS51194"/>
    </source>
</evidence>
<evidence type="ECO:0000313" key="16">
    <source>
        <dbReference type="RefSeq" id="XP_005176659.1"/>
    </source>
</evidence>
<evidence type="ECO:0000256" key="3">
    <source>
        <dbReference type="ARBA" id="ARBA00012552"/>
    </source>
</evidence>
<dbReference type="Pfam" id="PF00270">
    <property type="entry name" value="DEAD"/>
    <property type="match status" value="1"/>
</dbReference>
<dbReference type="InterPro" id="IPR014001">
    <property type="entry name" value="Helicase_ATP-bd"/>
</dbReference>
<dbReference type="InterPro" id="IPR001650">
    <property type="entry name" value="Helicase_C-like"/>
</dbReference>
<evidence type="ECO:0000256" key="2">
    <source>
        <dbReference type="ARBA" id="ARBA00008792"/>
    </source>
</evidence>
<dbReference type="Gene3D" id="1.20.120.1080">
    <property type="match status" value="1"/>
</dbReference>
<evidence type="ECO:0000256" key="9">
    <source>
        <dbReference type="ARBA" id="ARBA00023242"/>
    </source>
</evidence>
<dbReference type="PANTHER" id="PTHR18934:SF99">
    <property type="entry name" value="ATP-DEPENDENT RNA HELICASE DHX37-RELATED"/>
    <property type="match status" value="1"/>
</dbReference>
<evidence type="ECO:0000313" key="15">
    <source>
        <dbReference type="Proteomes" id="UP001652621"/>
    </source>
</evidence>
<dbReference type="InterPro" id="IPR056371">
    <property type="entry name" value="DHX37-like_C"/>
</dbReference>
<dbReference type="Proteomes" id="UP001652621">
    <property type="component" value="Unplaced"/>
</dbReference>
<dbReference type="GO" id="GO:0016787">
    <property type="term" value="F:hydrolase activity"/>
    <property type="evidence" value="ECO:0007669"/>
    <property type="project" value="UniProtKB-KW"/>
</dbReference>
<feature type="compositionally biased region" description="Acidic residues" evidence="11">
    <location>
        <begin position="184"/>
        <end position="196"/>
    </location>
</feature>
<dbReference type="PROSITE" id="PS51194">
    <property type="entry name" value="HELICASE_CTER"/>
    <property type="match status" value="1"/>
</dbReference>
<dbReference type="EC" id="3.6.4.13" evidence="3"/>
<comment type="subcellular location">
    <subcellularLocation>
        <location evidence="1">Nucleus</location>
        <location evidence="1">Nucleolus</location>
    </subcellularLocation>
</comment>
<dbReference type="InterPro" id="IPR011709">
    <property type="entry name" value="DEAD-box_helicase_OB_fold"/>
</dbReference>
<keyword evidence="9" id="KW-0539">Nucleus</keyword>
<evidence type="ECO:0000256" key="11">
    <source>
        <dbReference type="SAM" id="MobiDB-lite"/>
    </source>
</evidence>
<dbReference type="FunFam" id="3.40.50.300:FF:003770">
    <property type="entry name" value="ATP-dependent RNA helicase DHR1, putative"/>
    <property type="match status" value="1"/>
</dbReference>
<dbReference type="CDD" id="cd18791">
    <property type="entry name" value="SF2_C_RHA"/>
    <property type="match status" value="1"/>
</dbReference>
<dbReference type="InterPro" id="IPR027417">
    <property type="entry name" value="P-loop_NTPase"/>
</dbReference>
<dbReference type="RefSeq" id="XP_005176659.1">
    <property type="nucleotide sequence ID" value="XM_005176602.3"/>
</dbReference>
<sequence length="1210" mass="136541">MGKKVYNAKARQQKEIIVDNSALKNVKLELSEIEGGSTGAGYDEANALVLPSQKRATKVKVEHKQNVKILSKKQRKHLQAIVDKKKKKEGRADLLEALAKVQVPETELKQYTSISQVQTVGVKKLDTLEEIMAKKLQRQKATQVAEGSKISSIKGAAKRKLLSEEVEDIEAKKRNPNYVGMDESSSDEDDDDDENDSKEQMDTKEAPAKETPKEETTKIEANKAQEKDAKTLPKDPSETKKIEEFKKPEAPLRSTVYVPVHRDPEIQAARLKLPILAEEQQVMEVINENNIIIVAGETGSGKTTQIPQFLYEAGYCENGKLIGITEPRRVAAIAMSKRVATEMNLSEKEVSYLIRFEGNVTPETKIKFMTDGVLLKEIESDFLLKNYSVIILDEAHERSAYTDILVGLLSRIVPLRLKRGGNPLKLIIMSATLRVEDFTGNARLFKTPPPLLKVEARQYPVTVHFQKHTPENYVEEAYRKTVKIHSQLPEGGILIFLTGQQEVNQLVRKLRRTFPYNPDGSKQKPKAIETKKEEGKADKEDEEMPSTKPHDSDDEFDMKRAIRNVRKSKKKFLTQLALPKINLDDYKLPGDDTEADLLEDEVGEENHQEGDLDDDDDDGTTQQLDEGTAAATTKQPLWVLPLYSLLSTEKQNRIFQPPPEGCRLCIVSTNVAETSLTIPNIKYVVDSGKQKTRLYDKITGVSAFVVTYTSKASADQRAGRAGRVSAGHCYRLYSSAVYNNEFEDFSLPDIQKKPVDDLMLQMRCMGIDRVINFPFPSPPDAVQLKAAEQRLIILGALEKVADAQSSKDVPPIVTRLGHTISRFPVAPRFGKMLALSHQQDLLPYTVCLVAALSVQEVLVEVNFDKEKEDGSAAINRWQKKRQSWAATGNYQLLGDPMVLLRAVGAAEYAGSKGELVKFCADNGLRHKAISEVRKLRVQLTNEINLSISSVNLCVDPSMPPPTDAQARFLRQILLSGMGDKVARKVSLEDISDKEEKRRLKYAYNCMDMEEPVFMHSSSVLKQKLPEWVIYQEAYEIQNGDSTKMFIRGITVIEPEWLLIYVPLLCNIKAIKEDPLPRYKPEDGKIYCYVDATFGKAGWDLPLTEIEMPMEEKAFCYFAMFLLDGQVCPQLLPFKSKLKSTPSAMIKSWSNLNDALLKFKRCLIVKQINNRQKLFAEWETNPNFLLHEYQNILYDVSLSELMPIWPPNKLE</sequence>
<dbReference type="PANTHER" id="PTHR18934">
    <property type="entry name" value="ATP-DEPENDENT RNA HELICASE"/>
    <property type="match status" value="1"/>
</dbReference>
<evidence type="ECO:0000256" key="7">
    <source>
        <dbReference type="ARBA" id="ARBA00022840"/>
    </source>
</evidence>
<dbReference type="Pfam" id="PF07717">
    <property type="entry name" value="OB_NTP_bind"/>
    <property type="match status" value="1"/>
</dbReference>
<dbReference type="FunFam" id="3.40.50.300:FF:000637">
    <property type="entry name" value="ATP-dependent RNA helicase DHX37/DHR1"/>
    <property type="match status" value="1"/>
</dbReference>
<proteinExistence type="inferred from homology"/>
<name>A0A1I8MU04_MUSDO</name>
<dbReference type="EnsemblMetazoa" id="MDOA008417-RA">
    <property type="protein sequence ID" value="MDOA008417-PA"/>
    <property type="gene ID" value="MDOA008417"/>
</dbReference>
<dbReference type="KEGG" id="mde:101894576"/>
<keyword evidence="7" id="KW-0067">ATP-binding</keyword>
<dbReference type="InterPro" id="IPR002464">
    <property type="entry name" value="DNA/RNA_helicase_DEAH_CS"/>
</dbReference>
<dbReference type="Pfam" id="PF23362">
    <property type="entry name" value="DHX37_C"/>
    <property type="match status" value="1"/>
</dbReference>
<accession>A0A1I8MU04</accession>
<evidence type="ECO:0000256" key="8">
    <source>
        <dbReference type="ARBA" id="ARBA00022884"/>
    </source>
</evidence>
<keyword evidence="6 16" id="KW-0347">Helicase</keyword>
<feature type="compositionally biased region" description="Basic and acidic residues" evidence="11">
    <location>
        <begin position="526"/>
        <end position="539"/>
    </location>
</feature>
<feature type="domain" description="Helicase ATP-binding" evidence="12">
    <location>
        <begin position="283"/>
        <end position="451"/>
    </location>
</feature>
<evidence type="ECO:0000256" key="5">
    <source>
        <dbReference type="ARBA" id="ARBA00022801"/>
    </source>
</evidence>
<dbReference type="STRING" id="7370.A0A1I8MU04"/>
<comment type="similarity">
    <text evidence="2">Belongs to the DEAD box helicase family. DEAH subfamily.</text>
</comment>
<dbReference type="InterPro" id="IPR011545">
    <property type="entry name" value="DEAD/DEAH_box_helicase_dom"/>
</dbReference>
<evidence type="ECO:0000256" key="1">
    <source>
        <dbReference type="ARBA" id="ARBA00004604"/>
    </source>
</evidence>
<dbReference type="Gene3D" id="3.40.50.300">
    <property type="entry name" value="P-loop containing nucleotide triphosphate hydrolases"/>
    <property type="match status" value="3"/>
</dbReference>
<evidence type="ECO:0000259" key="12">
    <source>
        <dbReference type="PROSITE" id="PS51192"/>
    </source>
</evidence>
<keyword evidence="4" id="KW-0547">Nucleotide-binding</keyword>
<organism evidence="14">
    <name type="scientific">Musca domestica</name>
    <name type="common">House fly</name>
    <dbReference type="NCBI Taxonomy" id="7370"/>
    <lineage>
        <taxon>Eukaryota</taxon>
        <taxon>Metazoa</taxon>
        <taxon>Ecdysozoa</taxon>
        <taxon>Arthropoda</taxon>
        <taxon>Hexapoda</taxon>
        <taxon>Insecta</taxon>
        <taxon>Pterygota</taxon>
        <taxon>Neoptera</taxon>
        <taxon>Endopterygota</taxon>
        <taxon>Diptera</taxon>
        <taxon>Brachycera</taxon>
        <taxon>Muscomorpha</taxon>
        <taxon>Muscoidea</taxon>
        <taxon>Muscidae</taxon>
        <taxon>Musca</taxon>
    </lineage>
</organism>
<dbReference type="PROSITE" id="PS00690">
    <property type="entry name" value="DEAH_ATP_HELICASE"/>
    <property type="match status" value="1"/>
</dbReference>
<dbReference type="CDD" id="cd17982">
    <property type="entry name" value="DEXHc_DHX37"/>
    <property type="match status" value="1"/>
</dbReference>
<dbReference type="PROSITE" id="PS51192">
    <property type="entry name" value="HELICASE_ATP_BIND_1"/>
    <property type="match status" value="1"/>
</dbReference>